<protein>
    <submittedName>
        <fullName evidence="5">WD domain, G-beta repeat</fullName>
    </submittedName>
</protein>
<dbReference type="Gene3D" id="2.130.10.10">
    <property type="entry name" value="YVTN repeat-like/Quinoprotein amine dehydrogenase"/>
    <property type="match status" value="2"/>
</dbReference>
<dbReference type="AlphaFoldDB" id="A0A5C6DZQ4"/>
<dbReference type="InterPro" id="IPR001680">
    <property type="entry name" value="WD40_rpt"/>
</dbReference>
<sequence precursor="true">MRCSPIKQRALRRASRYVSLLITLITSSLSQAQPPITALEFAPSDDAVVVGSQAGLEVRQWPSLAESQKNAMGITQIHDLKFSPNGQYLLIVGGSPSEFGEWQIVLWPELTKVASSTAHDDVIYSAVWIRQDRFVTGAADNQLIEWQWSDGAVTQRRRLIGHSRRVLSVEYLADSKGIVSAGVDQSLRLWTVFETAAIDAARNNEAPPITLPIRTLDNHTGIVRDLATRPGDHAIPYLASASVDKTVRLWQPSIGRLVRFARLPAEPLSIAWSHDGERLAVACVDGKLRLLNPNTVEIEQELEAINGWAYEVLAAPDGSFLVGGTAGELIRVLPKSER</sequence>
<evidence type="ECO:0000313" key="5">
    <source>
        <dbReference type="EMBL" id="TWU40941.1"/>
    </source>
</evidence>
<evidence type="ECO:0000256" key="3">
    <source>
        <dbReference type="PROSITE-ProRule" id="PRU00221"/>
    </source>
</evidence>
<gene>
    <name evidence="5" type="ORF">Poly41_17760</name>
</gene>
<keyword evidence="4" id="KW-0732">Signal</keyword>
<evidence type="ECO:0000256" key="1">
    <source>
        <dbReference type="ARBA" id="ARBA00022574"/>
    </source>
</evidence>
<dbReference type="PANTHER" id="PTHR19848">
    <property type="entry name" value="WD40 REPEAT PROTEIN"/>
    <property type="match status" value="1"/>
</dbReference>
<accession>A0A5C6DZQ4</accession>
<name>A0A5C6DZQ4_9BACT</name>
<feature type="repeat" description="WD" evidence="3">
    <location>
        <begin position="159"/>
        <end position="200"/>
    </location>
</feature>
<evidence type="ECO:0000256" key="2">
    <source>
        <dbReference type="ARBA" id="ARBA00022737"/>
    </source>
</evidence>
<organism evidence="5 6">
    <name type="scientific">Novipirellula artificiosorum</name>
    <dbReference type="NCBI Taxonomy" id="2528016"/>
    <lineage>
        <taxon>Bacteria</taxon>
        <taxon>Pseudomonadati</taxon>
        <taxon>Planctomycetota</taxon>
        <taxon>Planctomycetia</taxon>
        <taxon>Pirellulales</taxon>
        <taxon>Pirellulaceae</taxon>
        <taxon>Novipirellula</taxon>
    </lineage>
</organism>
<feature type="repeat" description="WD" evidence="3">
    <location>
        <begin position="216"/>
        <end position="260"/>
    </location>
</feature>
<dbReference type="OrthoDB" id="9805828at2"/>
<dbReference type="InterPro" id="IPR015943">
    <property type="entry name" value="WD40/YVTN_repeat-like_dom_sf"/>
</dbReference>
<dbReference type="SMART" id="SM00320">
    <property type="entry name" value="WD40"/>
    <property type="match status" value="6"/>
</dbReference>
<dbReference type="PROSITE" id="PS50294">
    <property type="entry name" value="WD_REPEATS_REGION"/>
    <property type="match status" value="1"/>
</dbReference>
<keyword evidence="2" id="KW-0677">Repeat</keyword>
<keyword evidence="6" id="KW-1185">Reference proteome</keyword>
<feature type="signal peptide" evidence="4">
    <location>
        <begin position="1"/>
        <end position="32"/>
    </location>
</feature>
<keyword evidence="1 3" id="KW-0853">WD repeat</keyword>
<dbReference type="PROSITE" id="PS50082">
    <property type="entry name" value="WD_REPEATS_2"/>
    <property type="match status" value="2"/>
</dbReference>
<dbReference type="RefSeq" id="WP_146525457.1">
    <property type="nucleotide sequence ID" value="NZ_SJPV01000002.1"/>
</dbReference>
<evidence type="ECO:0000313" key="6">
    <source>
        <dbReference type="Proteomes" id="UP000319143"/>
    </source>
</evidence>
<proteinExistence type="predicted"/>
<dbReference type="Proteomes" id="UP000319143">
    <property type="component" value="Unassembled WGS sequence"/>
</dbReference>
<dbReference type="PANTHER" id="PTHR19848:SF8">
    <property type="entry name" value="F-BOX AND WD REPEAT DOMAIN CONTAINING 7"/>
    <property type="match status" value="1"/>
</dbReference>
<feature type="chain" id="PRO_5023039103" evidence="4">
    <location>
        <begin position="33"/>
        <end position="338"/>
    </location>
</feature>
<dbReference type="SUPFAM" id="SSF50978">
    <property type="entry name" value="WD40 repeat-like"/>
    <property type="match status" value="1"/>
</dbReference>
<dbReference type="InterPro" id="IPR036322">
    <property type="entry name" value="WD40_repeat_dom_sf"/>
</dbReference>
<evidence type="ECO:0000256" key="4">
    <source>
        <dbReference type="SAM" id="SignalP"/>
    </source>
</evidence>
<dbReference type="Pfam" id="PF00400">
    <property type="entry name" value="WD40"/>
    <property type="match status" value="3"/>
</dbReference>
<reference evidence="5 6" key="1">
    <citation type="submission" date="2019-02" db="EMBL/GenBank/DDBJ databases">
        <title>Deep-cultivation of Planctomycetes and their phenomic and genomic characterization uncovers novel biology.</title>
        <authorList>
            <person name="Wiegand S."/>
            <person name="Jogler M."/>
            <person name="Boedeker C."/>
            <person name="Pinto D."/>
            <person name="Vollmers J."/>
            <person name="Rivas-Marin E."/>
            <person name="Kohn T."/>
            <person name="Peeters S.H."/>
            <person name="Heuer A."/>
            <person name="Rast P."/>
            <person name="Oberbeckmann S."/>
            <person name="Bunk B."/>
            <person name="Jeske O."/>
            <person name="Meyerdierks A."/>
            <person name="Storesund J.E."/>
            <person name="Kallscheuer N."/>
            <person name="Luecker S."/>
            <person name="Lage O.M."/>
            <person name="Pohl T."/>
            <person name="Merkel B.J."/>
            <person name="Hornburger P."/>
            <person name="Mueller R.-W."/>
            <person name="Bruemmer F."/>
            <person name="Labrenz M."/>
            <person name="Spormann A.M."/>
            <person name="Op Den Camp H."/>
            <person name="Overmann J."/>
            <person name="Amann R."/>
            <person name="Jetten M.S.M."/>
            <person name="Mascher T."/>
            <person name="Medema M.H."/>
            <person name="Devos D.P."/>
            <person name="Kaster A.-K."/>
            <person name="Ovreas L."/>
            <person name="Rohde M."/>
            <person name="Galperin M.Y."/>
            <person name="Jogler C."/>
        </authorList>
    </citation>
    <scope>NUCLEOTIDE SEQUENCE [LARGE SCALE GENOMIC DNA]</scope>
    <source>
        <strain evidence="5 6">Poly41</strain>
    </source>
</reference>
<dbReference type="EMBL" id="SJPV01000002">
    <property type="protein sequence ID" value="TWU40941.1"/>
    <property type="molecule type" value="Genomic_DNA"/>
</dbReference>
<comment type="caution">
    <text evidence="5">The sequence shown here is derived from an EMBL/GenBank/DDBJ whole genome shotgun (WGS) entry which is preliminary data.</text>
</comment>